<comment type="caution">
    <text evidence="1">The sequence shown here is derived from an EMBL/GenBank/DDBJ whole genome shotgun (WGS) entry which is preliminary data.</text>
</comment>
<protein>
    <submittedName>
        <fullName evidence="1">5198_t:CDS:1</fullName>
    </submittedName>
</protein>
<evidence type="ECO:0000313" key="2">
    <source>
        <dbReference type="Proteomes" id="UP000789920"/>
    </source>
</evidence>
<keyword evidence="2" id="KW-1185">Reference proteome</keyword>
<feature type="non-terminal residue" evidence="1">
    <location>
        <position position="1"/>
    </location>
</feature>
<evidence type="ECO:0000313" key="1">
    <source>
        <dbReference type="EMBL" id="CAG8687566.1"/>
    </source>
</evidence>
<name>A0ACA9P1C8_9GLOM</name>
<organism evidence="1 2">
    <name type="scientific">Racocetra persica</name>
    <dbReference type="NCBI Taxonomy" id="160502"/>
    <lineage>
        <taxon>Eukaryota</taxon>
        <taxon>Fungi</taxon>
        <taxon>Fungi incertae sedis</taxon>
        <taxon>Mucoromycota</taxon>
        <taxon>Glomeromycotina</taxon>
        <taxon>Glomeromycetes</taxon>
        <taxon>Diversisporales</taxon>
        <taxon>Gigasporaceae</taxon>
        <taxon>Racocetra</taxon>
    </lineage>
</organism>
<reference evidence="1" key="1">
    <citation type="submission" date="2021-06" db="EMBL/GenBank/DDBJ databases">
        <authorList>
            <person name="Kallberg Y."/>
            <person name="Tangrot J."/>
            <person name="Rosling A."/>
        </authorList>
    </citation>
    <scope>NUCLEOTIDE SEQUENCE</scope>
    <source>
        <strain evidence="1">MA461A</strain>
    </source>
</reference>
<dbReference type="EMBL" id="CAJVQC010017708">
    <property type="protein sequence ID" value="CAG8687566.1"/>
    <property type="molecule type" value="Genomic_DNA"/>
</dbReference>
<proteinExistence type="predicted"/>
<dbReference type="Proteomes" id="UP000789920">
    <property type="component" value="Unassembled WGS sequence"/>
</dbReference>
<accession>A0ACA9P1C8</accession>
<gene>
    <name evidence="1" type="ORF">RPERSI_LOCUS9374</name>
</gene>
<sequence>INMGSRHSKGAVAKSELVDEVSIEKLEHQHGKYGECNECMQQNTGYGCWYRDYDDKKEFPELWSQIEAAEKLQASEGFSINTSNNDRATRAYITHHQASYTSCALSFANLSQPVNASDIIV</sequence>